<name>A0ABQ7DF40_BRACR</name>
<comment type="caution">
    <text evidence="2">The sequence shown here is derived from an EMBL/GenBank/DDBJ whole genome shotgun (WGS) entry which is preliminary data.</text>
</comment>
<reference evidence="2 3" key="1">
    <citation type="journal article" date="2020" name="BMC Genomics">
        <title>Intraspecific diversification of the crop wild relative Brassica cretica Lam. using demographic model selection.</title>
        <authorList>
            <person name="Kioukis A."/>
            <person name="Michalopoulou V.A."/>
            <person name="Briers L."/>
            <person name="Pirintsos S."/>
            <person name="Studholme D.J."/>
            <person name="Pavlidis P."/>
            <person name="Sarris P.F."/>
        </authorList>
    </citation>
    <scope>NUCLEOTIDE SEQUENCE [LARGE SCALE GENOMIC DNA]</scope>
    <source>
        <strain evidence="3">cv. PFS-1207/04</strain>
    </source>
</reference>
<proteinExistence type="predicted"/>
<evidence type="ECO:0000256" key="1">
    <source>
        <dbReference type="SAM" id="MobiDB-lite"/>
    </source>
</evidence>
<protein>
    <submittedName>
        <fullName evidence="2">Uncharacterized protein</fullName>
    </submittedName>
</protein>
<gene>
    <name evidence="2" type="ORF">DY000_02029495</name>
</gene>
<keyword evidence="3" id="KW-1185">Reference proteome</keyword>
<evidence type="ECO:0000313" key="2">
    <source>
        <dbReference type="EMBL" id="KAF3576724.1"/>
    </source>
</evidence>
<evidence type="ECO:0000313" key="3">
    <source>
        <dbReference type="Proteomes" id="UP000266723"/>
    </source>
</evidence>
<dbReference type="Proteomes" id="UP000266723">
    <property type="component" value="Unassembled WGS sequence"/>
</dbReference>
<organism evidence="2 3">
    <name type="scientific">Brassica cretica</name>
    <name type="common">Mustard</name>
    <dbReference type="NCBI Taxonomy" id="69181"/>
    <lineage>
        <taxon>Eukaryota</taxon>
        <taxon>Viridiplantae</taxon>
        <taxon>Streptophyta</taxon>
        <taxon>Embryophyta</taxon>
        <taxon>Tracheophyta</taxon>
        <taxon>Spermatophyta</taxon>
        <taxon>Magnoliopsida</taxon>
        <taxon>eudicotyledons</taxon>
        <taxon>Gunneridae</taxon>
        <taxon>Pentapetalae</taxon>
        <taxon>rosids</taxon>
        <taxon>malvids</taxon>
        <taxon>Brassicales</taxon>
        <taxon>Brassicaceae</taxon>
        <taxon>Brassiceae</taxon>
        <taxon>Brassica</taxon>
    </lineage>
</organism>
<feature type="region of interest" description="Disordered" evidence="1">
    <location>
        <begin position="1"/>
        <end position="65"/>
    </location>
</feature>
<feature type="compositionally biased region" description="Low complexity" evidence="1">
    <location>
        <begin position="43"/>
        <end position="54"/>
    </location>
</feature>
<accession>A0ABQ7DF40</accession>
<sequence length="65" mass="7358">MTSASRSHQSRSRSRLQQLAFPDQPRATQHRLRPDRKQPARVRSSSLSSSRFSLGGPVLQSTNLR</sequence>
<dbReference type="EMBL" id="QGKV02000649">
    <property type="protein sequence ID" value="KAF3576724.1"/>
    <property type="molecule type" value="Genomic_DNA"/>
</dbReference>